<dbReference type="InterPro" id="IPR052345">
    <property type="entry name" value="Rad_response_metalloprotease"/>
</dbReference>
<dbReference type="Gene3D" id="1.10.10.2910">
    <property type="match status" value="1"/>
</dbReference>
<dbReference type="AlphaFoldDB" id="A0A225E089"/>
<gene>
    <name evidence="2" type="ORF">FRUB_00661</name>
</gene>
<organism evidence="2 3">
    <name type="scientific">Fimbriiglobus ruber</name>
    <dbReference type="NCBI Taxonomy" id="1908690"/>
    <lineage>
        <taxon>Bacteria</taxon>
        <taxon>Pseudomonadati</taxon>
        <taxon>Planctomycetota</taxon>
        <taxon>Planctomycetia</taxon>
        <taxon>Gemmatales</taxon>
        <taxon>Gemmataceae</taxon>
        <taxon>Fimbriiglobus</taxon>
    </lineage>
</organism>
<feature type="domain" description="IrrE N-terminal-like" evidence="1">
    <location>
        <begin position="356"/>
        <end position="483"/>
    </location>
</feature>
<evidence type="ECO:0000259" key="1">
    <source>
        <dbReference type="Pfam" id="PF06114"/>
    </source>
</evidence>
<dbReference type="Pfam" id="PF06114">
    <property type="entry name" value="Peptidase_M78"/>
    <property type="match status" value="1"/>
</dbReference>
<proteinExistence type="predicted"/>
<dbReference type="PANTHER" id="PTHR43236:SF2">
    <property type="entry name" value="BLL0069 PROTEIN"/>
    <property type="match status" value="1"/>
</dbReference>
<evidence type="ECO:0000313" key="3">
    <source>
        <dbReference type="Proteomes" id="UP000214646"/>
    </source>
</evidence>
<protein>
    <recommendedName>
        <fullName evidence="1">IrrE N-terminal-like domain-containing protein</fullName>
    </recommendedName>
</protein>
<name>A0A225E089_9BACT</name>
<evidence type="ECO:0000313" key="2">
    <source>
        <dbReference type="EMBL" id="OWK46962.1"/>
    </source>
</evidence>
<dbReference type="EMBL" id="NIDE01000001">
    <property type="protein sequence ID" value="OWK46962.1"/>
    <property type="molecule type" value="Genomic_DNA"/>
</dbReference>
<comment type="caution">
    <text evidence="2">The sequence shown here is derived from an EMBL/GenBank/DDBJ whole genome shotgun (WGS) entry which is preliminary data.</text>
</comment>
<dbReference type="PANTHER" id="PTHR43236">
    <property type="entry name" value="ANTITOXIN HIGA1"/>
    <property type="match status" value="1"/>
</dbReference>
<keyword evidence="3" id="KW-1185">Reference proteome</keyword>
<dbReference type="InterPro" id="IPR010359">
    <property type="entry name" value="IrrE_HExxH"/>
</dbReference>
<accession>A0A225E089</accession>
<dbReference type="Proteomes" id="UP000214646">
    <property type="component" value="Unassembled WGS sequence"/>
</dbReference>
<reference evidence="3" key="1">
    <citation type="submission" date="2017-06" db="EMBL/GenBank/DDBJ databases">
        <title>Genome analysis of Fimbriiglobus ruber SP5, the first member of the order Planctomycetales with confirmed chitinolytic capability.</title>
        <authorList>
            <person name="Ravin N.V."/>
            <person name="Rakitin A.L."/>
            <person name="Ivanova A.A."/>
            <person name="Beletsky A.V."/>
            <person name="Kulichevskaya I.S."/>
            <person name="Mardanov A.V."/>
            <person name="Dedysh S.N."/>
        </authorList>
    </citation>
    <scope>NUCLEOTIDE SEQUENCE [LARGE SCALE GENOMIC DNA]</scope>
    <source>
        <strain evidence="3">SP5</strain>
    </source>
</reference>
<sequence length="495" mass="55510">MATRLVTILDGWLAHDWTDQEAQQHAAAFADVDVPTPTPKPVVNKYELCEQGGFQITVEADKWFILSGRKQLTLWKTKGDDIRGDSLPLDQLDRLCGWLAKNWDAVAYGKHPRPKSLRDRRGVSACLAYKYAFSEANPDARGDLEAWWQRHAFRAADPELPNIFLERQGDEVVFSWDDSPSEEKLFLIFPGMQSTDARFAIPALRQLVASRFGSVKVEPKFKKRMTEPDSEEGFRAARSTIENVTDQWLVDRHFGSEDARDLARTGTALHPVVGLLRSAQGSTLSLDDLVAVLDRLQPNTGSRFQTLRTLAKGMDAHIDLREPWESGYHLARQVRAEFGQQETGYFDIEDIVKSMGIEVCDVSLTDPRILAVCVGSPQYGPLIAINVASPDAEDPSASGRRITLAHELCHLLFDRKRMRGFARFEGGAAESDRLIEMRANAFAVELLAPIESFKNPDGTWMSEEAAETLSASLQVSKVAISRHLRNHTRPAYEYI</sequence>